<comment type="similarity">
    <text evidence="2 6">Belongs to the SHMT family.</text>
</comment>
<dbReference type="HAMAP" id="MF_00051">
    <property type="entry name" value="SHMT"/>
    <property type="match status" value="1"/>
</dbReference>
<evidence type="ECO:0000256" key="6">
    <source>
        <dbReference type="HAMAP-Rule" id="MF_00051"/>
    </source>
</evidence>
<feature type="modified residue" description="N6-(pyridoxal phosphate)lysine" evidence="6">
    <location>
        <position position="233"/>
    </location>
</feature>
<dbReference type="InterPro" id="IPR039429">
    <property type="entry name" value="SHMT-like_dom"/>
</dbReference>
<comment type="caution">
    <text evidence="6">Lacks conserved residue(s) required for the propagation of feature annotation.</text>
</comment>
<comment type="subcellular location">
    <subcellularLocation>
        <location evidence="6">Cytoplasm</location>
    </subcellularLocation>
</comment>
<name>A0ABW7I794_9RHOB</name>
<evidence type="ECO:0000313" key="8">
    <source>
        <dbReference type="EMBL" id="MFH0254062.1"/>
    </source>
</evidence>
<dbReference type="InterPro" id="IPR015422">
    <property type="entry name" value="PyrdxlP-dep_Trfase_small"/>
</dbReference>
<gene>
    <name evidence="6 8" type="primary">glyA</name>
    <name evidence="8" type="ORF">ACGRVM_09160</name>
</gene>
<feature type="binding site" evidence="6">
    <location>
        <begin position="128"/>
        <end position="130"/>
    </location>
    <ligand>
        <name>(6S)-5,6,7,8-tetrahydrofolate</name>
        <dbReference type="ChEBI" id="CHEBI:57453"/>
    </ligand>
</feature>
<evidence type="ECO:0000256" key="4">
    <source>
        <dbReference type="ARBA" id="ARBA00022679"/>
    </source>
</evidence>
<evidence type="ECO:0000256" key="5">
    <source>
        <dbReference type="ARBA" id="ARBA00022898"/>
    </source>
</evidence>
<dbReference type="GO" id="GO:0004372">
    <property type="term" value="F:glycine hydroxymethyltransferase activity"/>
    <property type="evidence" value="ECO:0007669"/>
    <property type="project" value="UniProtKB-EC"/>
</dbReference>
<sequence>MSDAGFFTQALSDRDPELYASITQELGRQRSEIELIASENIVSAAVMEAQGSVMTNKYAEGYPGRRYYGGCQFVDIAENLAIERACKLFGCGFANVQPNSGSQANQGVFQALLQPGDTILGMSLDAGGHLTHGAAPNQSGKWFNAVQYGVRRDTLDVDYDQMEALAKEHKPKMIIAGGSAIPRHLDFKRIREIADMVGAWVLADVAHFAGLIAAGQYPSPFPHAHVATTTTHKTLRGPRGGMILTDDEALAKKFNSAIFPGIQGGPLMHVIAGKAVAFGEALDPSFKDYIAQVIKNAQALADQLMKGGLDIVTGGTDTHVMLVDLRPKKVTGNITDAALGRAHITCNKNGVPFDPEKPTVTSGIRLGSPAGTTRGFKEAEFRQIGDWIVEVVDGLAANGADGNEAVEAKVRGEVEEMCARFPLYPNL</sequence>
<comment type="cofactor">
    <cofactor evidence="1 6">
        <name>pyridoxal 5'-phosphate</name>
        <dbReference type="ChEBI" id="CHEBI:597326"/>
    </cofactor>
</comment>
<keyword evidence="4 6" id="KW-0808">Transferase</keyword>
<comment type="function">
    <text evidence="6">Catalyzes the reversible interconversion of serine and glycine with tetrahydrofolate (THF) serving as the one-carbon carrier. This reaction serves as the major source of one-carbon groups required for the biosynthesis of purines, thymidylate, methionine, and other important biomolecules. Also exhibits THF-independent aldolase activity toward beta-hydroxyamino acids, producing glycine and aldehydes, via a retro-aldol mechanism.</text>
</comment>
<keyword evidence="9" id="KW-1185">Reference proteome</keyword>
<evidence type="ECO:0000259" key="7">
    <source>
        <dbReference type="Pfam" id="PF00464"/>
    </source>
</evidence>
<dbReference type="InterPro" id="IPR019798">
    <property type="entry name" value="Ser_HO-MeTrfase_PLP_BS"/>
</dbReference>
<feature type="binding site" evidence="6">
    <location>
        <position position="248"/>
    </location>
    <ligand>
        <name>(6S)-5,6,7,8-tetrahydrofolate</name>
        <dbReference type="ChEBI" id="CHEBI:57453"/>
    </ligand>
</feature>
<dbReference type="Gene3D" id="3.90.1150.10">
    <property type="entry name" value="Aspartate Aminotransferase, domain 1"/>
    <property type="match status" value="1"/>
</dbReference>
<dbReference type="Pfam" id="PF00464">
    <property type="entry name" value="SHMT"/>
    <property type="match status" value="1"/>
</dbReference>
<evidence type="ECO:0000256" key="2">
    <source>
        <dbReference type="ARBA" id="ARBA00006376"/>
    </source>
</evidence>
<comment type="pathway">
    <text evidence="6">Amino-acid biosynthesis; glycine biosynthesis; glycine from L-serine: step 1/1.</text>
</comment>
<dbReference type="CDD" id="cd00378">
    <property type="entry name" value="SHMT"/>
    <property type="match status" value="1"/>
</dbReference>
<keyword evidence="5 6" id="KW-0663">Pyridoxal phosphate</keyword>
<dbReference type="PANTHER" id="PTHR11680">
    <property type="entry name" value="SERINE HYDROXYMETHYLTRANSFERASE"/>
    <property type="match status" value="1"/>
</dbReference>
<feature type="domain" description="Serine hydroxymethyltransferase-like" evidence="7">
    <location>
        <begin position="11"/>
        <end position="388"/>
    </location>
</feature>
<dbReference type="Proteomes" id="UP001607157">
    <property type="component" value="Unassembled WGS sequence"/>
</dbReference>
<organism evidence="8 9">
    <name type="scientific">Roseovarius aquimarinus</name>
    <dbReference type="NCBI Taxonomy" id="1229156"/>
    <lineage>
        <taxon>Bacteria</taxon>
        <taxon>Pseudomonadati</taxon>
        <taxon>Pseudomonadota</taxon>
        <taxon>Alphaproteobacteria</taxon>
        <taxon>Rhodobacterales</taxon>
        <taxon>Roseobacteraceae</taxon>
        <taxon>Roseovarius</taxon>
    </lineage>
</organism>
<comment type="caution">
    <text evidence="8">The sequence shown here is derived from an EMBL/GenBank/DDBJ whole genome shotgun (WGS) entry which is preliminary data.</text>
</comment>
<dbReference type="InterPro" id="IPR015424">
    <property type="entry name" value="PyrdxlP-dep_Trfase"/>
</dbReference>
<keyword evidence="6" id="KW-0963">Cytoplasm</keyword>
<evidence type="ECO:0000313" key="9">
    <source>
        <dbReference type="Proteomes" id="UP001607157"/>
    </source>
</evidence>
<reference evidence="8 9" key="1">
    <citation type="submission" date="2024-10" db="EMBL/GenBank/DDBJ databases">
        <authorList>
            <person name="Yang X.-N."/>
        </authorList>
    </citation>
    <scope>NUCLEOTIDE SEQUENCE [LARGE SCALE GENOMIC DNA]</scope>
    <source>
        <strain evidence="8 9">CAU 1059</strain>
    </source>
</reference>
<accession>A0ABW7I794</accession>
<dbReference type="EMBL" id="JBIHMM010000002">
    <property type="protein sequence ID" value="MFH0254062.1"/>
    <property type="molecule type" value="Genomic_DNA"/>
</dbReference>
<dbReference type="PANTHER" id="PTHR11680:SF35">
    <property type="entry name" value="SERINE HYDROXYMETHYLTRANSFERASE 1"/>
    <property type="match status" value="1"/>
</dbReference>
<dbReference type="InterPro" id="IPR001085">
    <property type="entry name" value="Ser_HO-MeTrfase"/>
</dbReference>
<proteinExistence type="inferred from homology"/>
<comment type="catalytic activity">
    <reaction evidence="6">
        <text>(6R)-5,10-methylene-5,6,7,8-tetrahydrofolate + glycine + H2O = (6S)-5,6,7,8-tetrahydrofolate + L-serine</text>
        <dbReference type="Rhea" id="RHEA:15481"/>
        <dbReference type="ChEBI" id="CHEBI:15377"/>
        <dbReference type="ChEBI" id="CHEBI:15636"/>
        <dbReference type="ChEBI" id="CHEBI:33384"/>
        <dbReference type="ChEBI" id="CHEBI:57305"/>
        <dbReference type="ChEBI" id="CHEBI:57453"/>
        <dbReference type="EC" id="2.1.2.1"/>
    </reaction>
</comment>
<evidence type="ECO:0000256" key="3">
    <source>
        <dbReference type="ARBA" id="ARBA00022563"/>
    </source>
</evidence>
<feature type="site" description="Plays an important role in substrate specificity" evidence="6">
    <location>
        <position position="232"/>
    </location>
</feature>
<comment type="pathway">
    <text evidence="6">One-carbon metabolism; tetrahydrofolate interconversion.</text>
</comment>
<feature type="binding site" evidence="6">
    <location>
        <position position="124"/>
    </location>
    <ligand>
        <name>(6S)-5,6,7,8-tetrahydrofolate</name>
        <dbReference type="ChEBI" id="CHEBI:57453"/>
    </ligand>
</feature>
<keyword evidence="3 6" id="KW-0554">One-carbon metabolism</keyword>
<dbReference type="InterPro" id="IPR049943">
    <property type="entry name" value="Ser_HO-MeTrfase-like"/>
</dbReference>
<comment type="subunit">
    <text evidence="6">Homodimer.</text>
</comment>
<dbReference type="NCBIfam" id="NF000586">
    <property type="entry name" value="PRK00011.1"/>
    <property type="match status" value="1"/>
</dbReference>
<evidence type="ECO:0000256" key="1">
    <source>
        <dbReference type="ARBA" id="ARBA00001933"/>
    </source>
</evidence>
<dbReference type="SUPFAM" id="SSF53383">
    <property type="entry name" value="PLP-dependent transferases"/>
    <property type="match status" value="1"/>
</dbReference>
<dbReference type="PROSITE" id="PS00096">
    <property type="entry name" value="SHMT"/>
    <property type="match status" value="1"/>
</dbReference>
<dbReference type="Gene3D" id="3.40.640.10">
    <property type="entry name" value="Type I PLP-dependent aspartate aminotransferase-like (Major domain)"/>
    <property type="match status" value="1"/>
</dbReference>
<dbReference type="EC" id="2.1.2.1" evidence="6"/>
<dbReference type="RefSeq" id="WP_377170629.1">
    <property type="nucleotide sequence ID" value="NZ_JBHTJC010000002.1"/>
</dbReference>
<keyword evidence="6" id="KW-0028">Amino-acid biosynthesis</keyword>
<protein>
    <recommendedName>
        <fullName evidence="6">Serine hydroxymethyltransferase</fullName>
        <shortName evidence="6">SHMT</shortName>
        <shortName evidence="6">Serine methylase</shortName>
        <ecNumber evidence="6">2.1.2.1</ecNumber>
    </recommendedName>
</protein>
<dbReference type="InterPro" id="IPR015421">
    <property type="entry name" value="PyrdxlP-dep_Trfase_major"/>
</dbReference>
<dbReference type="PIRSF" id="PIRSF000412">
    <property type="entry name" value="SHMT"/>
    <property type="match status" value="1"/>
</dbReference>